<name>A0AAV2HQE5_LYMST</name>
<dbReference type="GO" id="GO:0001708">
    <property type="term" value="P:cell fate specification"/>
    <property type="evidence" value="ECO:0007669"/>
    <property type="project" value="TreeGrafter"/>
</dbReference>
<dbReference type="GO" id="GO:0005634">
    <property type="term" value="C:nucleus"/>
    <property type="evidence" value="ECO:0007669"/>
    <property type="project" value="UniProtKB-SubCell"/>
</dbReference>
<keyword evidence="5 6" id="KW-0539">Nucleus</keyword>
<evidence type="ECO:0000313" key="9">
    <source>
        <dbReference type="EMBL" id="CAL1536109.1"/>
    </source>
</evidence>
<dbReference type="GO" id="GO:0000978">
    <property type="term" value="F:RNA polymerase II cis-regulatory region sequence-specific DNA binding"/>
    <property type="evidence" value="ECO:0007669"/>
    <property type="project" value="InterPro"/>
</dbReference>
<evidence type="ECO:0000256" key="7">
    <source>
        <dbReference type="SAM" id="MobiDB-lite"/>
    </source>
</evidence>
<feature type="region of interest" description="Disordered" evidence="7">
    <location>
        <begin position="126"/>
        <end position="156"/>
    </location>
</feature>
<dbReference type="SUPFAM" id="SSF49417">
    <property type="entry name" value="p53-like transcription factors"/>
    <property type="match status" value="1"/>
</dbReference>
<dbReference type="Pfam" id="PF00907">
    <property type="entry name" value="T-box"/>
    <property type="match status" value="1"/>
</dbReference>
<dbReference type="GO" id="GO:0000785">
    <property type="term" value="C:chromatin"/>
    <property type="evidence" value="ECO:0007669"/>
    <property type="project" value="TreeGrafter"/>
</dbReference>
<protein>
    <recommendedName>
        <fullName evidence="8">T-box domain-containing protein</fullName>
    </recommendedName>
</protein>
<dbReference type="InterPro" id="IPR008967">
    <property type="entry name" value="p53-like_TF_DNA-bd_sf"/>
</dbReference>
<dbReference type="AlphaFoldDB" id="A0AAV2HQE5"/>
<keyword evidence="3 6" id="KW-0238">DNA-binding</keyword>
<dbReference type="SMART" id="SM00425">
    <property type="entry name" value="TBOX"/>
    <property type="match status" value="1"/>
</dbReference>
<dbReference type="InterPro" id="IPR001699">
    <property type="entry name" value="TF_T-box"/>
</dbReference>
<evidence type="ECO:0000256" key="2">
    <source>
        <dbReference type="ARBA" id="ARBA00023015"/>
    </source>
</evidence>
<feature type="domain" description="T-box" evidence="8">
    <location>
        <begin position="206"/>
        <end position="388"/>
    </location>
</feature>
<dbReference type="InterPro" id="IPR018186">
    <property type="entry name" value="TF_T-box_CS"/>
</dbReference>
<accession>A0AAV2HQE5</accession>
<dbReference type="PANTHER" id="PTHR11267">
    <property type="entry name" value="T-BOX PROTEIN-RELATED"/>
    <property type="match status" value="1"/>
</dbReference>
<comment type="caution">
    <text evidence="6">Lacks conserved residue(s) required for the propagation of feature annotation.</text>
</comment>
<dbReference type="PROSITE" id="PS01283">
    <property type="entry name" value="TBOX_1"/>
    <property type="match status" value="1"/>
</dbReference>
<dbReference type="PRINTS" id="PR00937">
    <property type="entry name" value="TBOX"/>
</dbReference>
<evidence type="ECO:0000256" key="5">
    <source>
        <dbReference type="ARBA" id="ARBA00023242"/>
    </source>
</evidence>
<feature type="compositionally biased region" description="Basic and acidic residues" evidence="7">
    <location>
        <begin position="425"/>
        <end position="439"/>
    </location>
</feature>
<evidence type="ECO:0000313" key="10">
    <source>
        <dbReference type="Proteomes" id="UP001497497"/>
    </source>
</evidence>
<evidence type="ECO:0000256" key="6">
    <source>
        <dbReference type="PROSITE-ProRule" id="PRU00201"/>
    </source>
</evidence>
<reference evidence="9 10" key="1">
    <citation type="submission" date="2024-04" db="EMBL/GenBank/DDBJ databases">
        <authorList>
            <consortium name="Genoscope - CEA"/>
            <person name="William W."/>
        </authorList>
    </citation>
    <scope>NUCLEOTIDE SEQUENCE [LARGE SCALE GENOMIC DNA]</scope>
</reference>
<organism evidence="9 10">
    <name type="scientific">Lymnaea stagnalis</name>
    <name type="common">Great pond snail</name>
    <name type="synonym">Helix stagnalis</name>
    <dbReference type="NCBI Taxonomy" id="6523"/>
    <lineage>
        <taxon>Eukaryota</taxon>
        <taxon>Metazoa</taxon>
        <taxon>Spiralia</taxon>
        <taxon>Lophotrochozoa</taxon>
        <taxon>Mollusca</taxon>
        <taxon>Gastropoda</taxon>
        <taxon>Heterobranchia</taxon>
        <taxon>Euthyneura</taxon>
        <taxon>Panpulmonata</taxon>
        <taxon>Hygrophila</taxon>
        <taxon>Lymnaeoidea</taxon>
        <taxon>Lymnaeidae</taxon>
        <taxon>Lymnaea</taxon>
    </lineage>
</organism>
<dbReference type="GO" id="GO:0000981">
    <property type="term" value="F:DNA-binding transcription factor activity, RNA polymerase II-specific"/>
    <property type="evidence" value="ECO:0007669"/>
    <property type="project" value="TreeGrafter"/>
</dbReference>
<evidence type="ECO:0000256" key="4">
    <source>
        <dbReference type="ARBA" id="ARBA00023163"/>
    </source>
</evidence>
<proteinExistence type="predicted"/>
<evidence type="ECO:0000256" key="3">
    <source>
        <dbReference type="ARBA" id="ARBA00023125"/>
    </source>
</evidence>
<comment type="subcellular location">
    <subcellularLocation>
        <location evidence="1 6">Nucleus</location>
    </subcellularLocation>
</comment>
<dbReference type="CDD" id="cd20187">
    <property type="entry name" value="T-box_TBX1_10-like"/>
    <property type="match status" value="1"/>
</dbReference>
<keyword evidence="4" id="KW-0804">Transcription</keyword>
<dbReference type="PROSITE" id="PS50252">
    <property type="entry name" value="TBOX_3"/>
    <property type="match status" value="1"/>
</dbReference>
<dbReference type="PROSITE" id="PS01264">
    <property type="entry name" value="TBOX_2"/>
    <property type="match status" value="1"/>
</dbReference>
<dbReference type="GO" id="GO:0045893">
    <property type="term" value="P:positive regulation of DNA-templated transcription"/>
    <property type="evidence" value="ECO:0007669"/>
    <property type="project" value="InterPro"/>
</dbReference>
<evidence type="ECO:0000259" key="8">
    <source>
        <dbReference type="PROSITE" id="PS50252"/>
    </source>
</evidence>
<dbReference type="EMBL" id="CAXITT010000221">
    <property type="protein sequence ID" value="CAL1536109.1"/>
    <property type="molecule type" value="Genomic_DNA"/>
</dbReference>
<keyword evidence="2" id="KW-0805">Transcription regulation</keyword>
<dbReference type="FunFam" id="2.60.40.820:FF:000006">
    <property type="entry name" value="T-box transcription factor"/>
    <property type="match status" value="1"/>
</dbReference>
<feature type="region of interest" description="Disordered" evidence="7">
    <location>
        <begin position="403"/>
        <end position="439"/>
    </location>
</feature>
<dbReference type="PANTHER" id="PTHR11267:SF195">
    <property type="entry name" value="OPTOMOTOR-BLIND-RELATED-GENE-1, ISOFORM A"/>
    <property type="match status" value="1"/>
</dbReference>
<dbReference type="InterPro" id="IPR046360">
    <property type="entry name" value="T-box_DNA-bd"/>
</dbReference>
<comment type="caution">
    <text evidence="9">The sequence shown here is derived from an EMBL/GenBank/DDBJ whole genome shotgun (WGS) entry which is preliminary data.</text>
</comment>
<keyword evidence="10" id="KW-1185">Reference proteome</keyword>
<dbReference type="InterPro" id="IPR036960">
    <property type="entry name" value="T-box_sf"/>
</dbReference>
<sequence>MDLASPLSPRAKDFSIASLMSGPGALDSMLIETNSSIAAVNGNSATATSTTNLSGVTSVNGGTLTVNLGHSHCGQIPGVPAQRSTDCVFEWAQVPPYNTVINSMEACVVGSGSIVGRMFDSLRFDHSSDHPTSGGQHPHLPCGRPSPGVVDDVKHDSDCSSTDLSCGDSSLGDKERCSGAGADGALKADAPSKPLHLKLLSINAQLEMKQLWDEFDNLGTEMIVTKLGRRMFPTFQVRLFGLDLNSDYTVMMDFVPVDDKRYRYSFHTSSWVVAGKADPHMPGRIHVHPDSAAKGPQWMKQVISFDKLKLTNNLMDTNGHIILNSMHKYQPRLHVLYTPPKSEDISVTENHRTFIFPETKFMAVTAYQNQRITQLKIASNPFAKGFRDCDPNDCMAELLQISSGCPTRPRPQHRPSSLQLLGVSRKREGEKDPKQEEYRGLLASSTTPLTSMSAMPPMGSMAGMSMLNNPLQSGRPSNLYTDCYGYNPYSESYMGSSKPRPSPYGCPVDYASYTPNMKGIYSPPRTNNFAYGYDTR</sequence>
<dbReference type="Proteomes" id="UP001497497">
    <property type="component" value="Unassembled WGS sequence"/>
</dbReference>
<evidence type="ECO:0000256" key="1">
    <source>
        <dbReference type="ARBA" id="ARBA00004123"/>
    </source>
</evidence>
<dbReference type="Gene3D" id="2.60.40.820">
    <property type="entry name" value="Transcription factor, T-box"/>
    <property type="match status" value="1"/>
</dbReference>
<gene>
    <name evidence="9" type="ORF">GSLYS_00010022001</name>
</gene>